<organism evidence="1 2">
    <name type="scientific">Smallanthus sonchifolius</name>
    <dbReference type="NCBI Taxonomy" id="185202"/>
    <lineage>
        <taxon>Eukaryota</taxon>
        <taxon>Viridiplantae</taxon>
        <taxon>Streptophyta</taxon>
        <taxon>Embryophyta</taxon>
        <taxon>Tracheophyta</taxon>
        <taxon>Spermatophyta</taxon>
        <taxon>Magnoliopsida</taxon>
        <taxon>eudicotyledons</taxon>
        <taxon>Gunneridae</taxon>
        <taxon>Pentapetalae</taxon>
        <taxon>asterids</taxon>
        <taxon>campanulids</taxon>
        <taxon>Asterales</taxon>
        <taxon>Asteraceae</taxon>
        <taxon>Asteroideae</taxon>
        <taxon>Heliantheae alliance</taxon>
        <taxon>Millerieae</taxon>
        <taxon>Smallanthus</taxon>
    </lineage>
</organism>
<keyword evidence="2" id="KW-1185">Reference proteome</keyword>
<protein>
    <submittedName>
        <fullName evidence="1">Uncharacterized protein</fullName>
    </submittedName>
</protein>
<evidence type="ECO:0000313" key="2">
    <source>
        <dbReference type="Proteomes" id="UP001056120"/>
    </source>
</evidence>
<reference evidence="2" key="1">
    <citation type="journal article" date="2022" name="Mol. Ecol. Resour.">
        <title>The genomes of chicory, endive, great burdock and yacon provide insights into Asteraceae palaeo-polyploidization history and plant inulin production.</title>
        <authorList>
            <person name="Fan W."/>
            <person name="Wang S."/>
            <person name="Wang H."/>
            <person name="Wang A."/>
            <person name="Jiang F."/>
            <person name="Liu H."/>
            <person name="Zhao H."/>
            <person name="Xu D."/>
            <person name="Zhang Y."/>
        </authorList>
    </citation>
    <scope>NUCLEOTIDE SEQUENCE [LARGE SCALE GENOMIC DNA]</scope>
    <source>
        <strain evidence="2">cv. Yunnan</strain>
    </source>
</reference>
<reference evidence="1 2" key="2">
    <citation type="journal article" date="2022" name="Mol. Ecol. Resour.">
        <title>The genomes of chicory, endive, great burdock and yacon provide insights into Asteraceae paleo-polyploidization history and plant inulin production.</title>
        <authorList>
            <person name="Fan W."/>
            <person name="Wang S."/>
            <person name="Wang H."/>
            <person name="Wang A."/>
            <person name="Jiang F."/>
            <person name="Liu H."/>
            <person name="Zhao H."/>
            <person name="Xu D."/>
            <person name="Zhang Y."/>
        </authorList>
    </citation>
    <scope>NUCLEOTIDE SEQUENCE [LARGE SCALE GENOMIC DNA]</scope>
    <source>
        <strain evidence="2">cv. Yunnan</strain>
        <tissue evidence="1">Leaves</tissue>
    </source>
</reference>
<evidence type="ECO:0000313" key="1">
    <source>
        <dbReference type="EMBL" id="KAI3821163.1"/>
    </source>
</evidence>
<sequence length="160" mass="18072">MFIPTFRAIFESAEVGAPQAQQQPQPQPQQEQPHEAHHNLKLKFNNQLYKLNHNPEDAPAGGDVDDANDDSEETDSDSDFDPVVDRGRIAINKRAETATGVSRRIKMIARSRKKKTRGPPLESSSKGKRKKTTTDKDYSPQDDLVQYKSKKAEPKRFKVS</sequence>
<accession>A0ACB9JND1</accession>
<name>A0ACB9JND1_9ASTR</name>
<dbReference type="EMBL" id="CM042020">
    <property type="protein sequence ID" value="KAI3821163.1"/>
    <property type="molecule type" value="Genomic_DNA"/>
</dbReference>
<comment type="caution">
    <text evidence="1">The sequence shown here is derived from an EMBL/GenBank/DDBJ whole genome shotgun (WGS) entry which is preliminary data.</text>
</comment>
<gene>
    <name evidence="1" type="ORF">L1987_08720</name>
</gene>
<dbReference type="Proteomes" id="UP001056120">
    <property type="component" value="Linkage Group LG03"/>
</dbReference>
<proteinExistence type="predicted"/>